<dbReference type="EMBL" id="MVHR01000024">
    <property type="protein sequence ID" value="ORA71687.1"/>
    <property type="molecule type" value="Genomic_DNA"/>
</dbReference>
<comment type="caution">
    <text evidence="1">The sequence shown here is derived from an EMBL/GenBank/DDBJ whole genome shotgun (WGS) entry which is preliminary data.</text>
</comment>
<organism evidence="1 2">
    <name type="scientific">Mycobacterium heidelbergense</name>
    <dbReference type="NCBI Taxonomy" id="53376"/>
    <lineage>
        <taxon>Bacteria</taxon>
        <taxon>Bacillati</taxon>
        <taxon>Actinomycetota</taxon>
        <taxon>Actinomycetes</taxon>
        <taxon>Mycobacteriales</taxon>
        <taxon>Mycobacteriaceae</taxon>
        <taxon>Mycobacterium</taxon>
        <taxon>Mycobacterium simiae complex</taxon>
    </lineage>
</organism>
<evidence type="ECO:0008006" key="3">
    <source>
        <dbReference type="Google" id="ProtNLM"/>
    </source>
</evidence>
<dbReference type="Proteomes" id="UP000192566">
    <property type="component" value="Unassembled WGS sequence"/>
</dbReference>
<dbReference type="AlphaFoldDB" id="A0A1X0DHA1"/>
<reference evidence="1 2" key="1">
    <citation type="submission" date="2017-02" db="EMBL/GenBank/DDBJ databases">
        <title>The new phylogeny of genus Mycobacterium.</title>
        <authorList>
            <person name="Tortoli E."/>
            <person name="Trovato A."/>
            <person name="Cirillo D.M."/>
        </authorList>
    </citation>
    <scope>NUCLEOTIDE SEQUENCE [LARGE SCALE GENOMIC DNA]</scope>
    <source>
        <strain evidence="1 2">DSM 44471</strain>
    </source>
</reference>
<dbReference type="RefSeq" id="WP_083075138.1">
    <property type="nucleotide sequence ID" value="NZ_AP022615.1"/>
</dbReference>
<name>A0A1X0DHA1_MYCHE</name>
<gene>
    <name evidence="1" type="ORF">BST25_16090</name>
</gene>
<evidence type="ECO:0000313" key="2">
    <source>
        <dbReference type="Proteomes" id="UP000192566"/>
    </source>
</evidence>
<accession>A0A1X0DHA1</accession>
<keyword evidence="2" id="KW-1185">Reference proteome</keyword>
<proteinExistence type="predicted"/>
<dbReference type="Pfam" id="PF05045">
    <property type="entry name" value="RgpF"/>
    <property type="match status" value="1"/>
</dbReference>
<dbReference type="STRING" id="53376.BST25_16090"/>
<dbReference type="InterPro" id="IPR007739">
    <property type="entry name" value="RgpF"/>
</dbReference>
<sequence length="380" mass="43497">MTYEAIVKLLDTLHVQSDHTRAALRYRRSGDALRFVCETHQELPALPPPGRRSLVLFAHFDPQGIVDPYVVYYLKALYGLGATIVFVSGSPSLTPESVAPIRDLCAGVFTRQTLSLDFGSWHLAWCLLRERGWSLDQFDRLVLANDSVYGPLFPLEEMWSSFHGADMYGAIESTELLSPHLQSFFLAWDLNARTRPFLNDFWNGFQYIVHKRILIWRCEIGLSRRARKAGLSIKPFVSSAAIKGTYGRSPEHQWSSRFSGPSLNNTIYFWDGLIEHLRFPFLKTILPRYNTPWHHSMANLRGFIERHTPYPYELIQSNVERLGCGEPAWVRPSRYATLRDRLVDEILDRTASLKASREPGRQAPSAGELVNRCLDQDPQT</sequence>
<protein>
    <recommendedName>
        <fullName evidence="3">Rhamnan synthesis protein F</fullName>
    </recommendedName>
</protein>
<evidence type="ECO:0000313" key="1">
    <source>
        <dbReference type="EMBL" id="ORA71687.1"/>
    </source>
</evidence>